<evidence type="ECO:0000256" key="3">
    <source>
        <dbReference type="ARBA" id="ARBA00023004"/>
    </source>
</evidence>
<organism evidence="5 6">
    <name type="scientific">Planktothrix mougeotii LEGE 06226</name>
    <dbReference type="NCBI Taxonomy" id="1828728"/>
    <lineage>
        <taxon>Bacteria</taxon>
        <taxon>Bacillati</taxon>
        <taxon>Cyanobacteriota</taxon>
        <taxon>Cyanophyceae</taxon>
        <taxon>Oscillatoriophycideae</taxon>
        <taxon>Oscillatoriales</taxon>
        <taxon>Microcoleaceae</taxon>
        <taxon>Planktothrix</taxon>
    </lineage>
</organism>
<dbReference type="EMBL" id="JADEWU010000007">
    <property type="protein sequence ID" value="MBE9142600.1"/>
    <property type="molecule type" value="Genomic_DNA"/>
</dbReference>
<keyword evidence="6" id="KW-1185">Reference proteome</keyword>
<dbReference type="PROSITE" id="PS00550">
    <property type="entry name" value="HEMERYTHRINS"/>
    <property type="match status" value="2"/>
</dbReference>
<dbReference type="InterPro" id="IPR012312">
    <property type="entry name" value="Hemerythrin-like"/>
</dbReference>
<comment type="similarity">
    <text evidence="1">Belongs to the hemerythrin family.</text>
</comment>
<feature type="domain" description="Hemerythrin-like" evidence="4">
    <location>
        <begin position="26"/>
        <end position="140"/>
    </location>
</feature>
<dbReference type="SUPFAM" id="SSF47188">
    <property type="entry name" value="Hemerythrin-like"/>
    <property type="match status" value="2"/>
</dbReference>
<name>A0ABR9U818_9CYAN</name>
<evidence type="ECO:0000256" key="1">
    <source>
        <dbReference type="ARBA" id="ARBA00010587"/>
    </source>
</evidence>
<evidence type="ECO:0000313" key="5">
    <source>
        <dbReference type="EMBL" id="MBE9142600.1"/>
    </source>
</evidence>
<dbReference type="Proteomes" id="UP000640725">
    <property type="component" value="Unassembled WGS sequence"/>
</dbReference>
<dbReference type="PANTHER" id="PTHR37164">
    <property type="entry name" value="BACTERIOHEMERYTHRIN"/>
    <property type="match status" value="1"/>
</dbReference>
<evidence type="ECO:0000256" key="2">
    <source>
        <dbReference type="ARBA" id="ARBA00022723"/>
    </source>
</evidence>
<dbReference type="Gene3D" id="1.20.120.50">
    <property type="entry name" value="Hemerythrin-like"/>
    <property type="match status" value="2"/>
</dbReference>
<dbReference type="InterPro" id="IPR012827">
    <property type="entry name" value="Hemerythrin_metal-bd"/>
</dbReference>
<feature type="domain" description="Hemerythrin-like" evidence="4">
    <location>
        <begin position="176"/>
        <end position="290"/>
    </location>
</feature>
<sequence>MTKMTTSGVDFMGITLAQWLPEYETGDHLVDEQHQSLFSIINSLNNAMLEGQGEALLQKTLESLKDYTTVHFDTEEEFMLRHNYPGYQQHQIKHKALKTQVLEFEHKNYNNLSQLTIEVSHFLTDWLIHHIKGEDRKMIRFCCHGYWFKPHSDSTQSSVTLASQFEIARWHSKYETGYTLIDDQHKSLFHGINALNTAMLTGRAEELIQRTLKSLRNYTTIHFETEEQFMLHYGYPGYSEHKAKHQRLREQVEQFNQQEKTESSSELSINVSHFLTHWLIDHIKDEDQKMIIFLRQKRQKELIV</sequence>
<dbReference type="PANTHER" id="PTHR37164:SF1">
    <property type="entry name" value="BACTERIOHEMERYTHRIN"/>
    <property type="match status" value="1"/>
</dbReference>
<proteinExistence type="inferred from homology"/>
<evidence type="ECO:0000259" key="4">
    <source>
        <dbReference type="Pfam" id="PF01814"/>
    </source>
</evidence>
<dbReference type="InterPro" id="IPR016131">
    <property type="entry name" value="Haemerythrin_Fe_BS"/>
</dbReference>
<dbReference type="NCBIfam" id="TIGR02481">
    <property type="entry name" value="hemeryth_dom"/>
    <property type="match status" value="2"/>
</dbReference>
<dbReference type="Pfam" id="PF01814">
    <property type="entry name" value="Hemerythrin"/>
    <property type="match status" value="2"/>
</dbReference>
<comment type="caution">
    <text evidence="5">The sequence shown here is derived from an EMBL/GenBank/DDBJ whole genome shotgun (WGS) entry which is preliminary data.</text>
</comment>
<keyword evidence="2" id="KW-0479">Metal-binding</keyword>
<gene>
    <name evidence="5" type="ORF">IQ236_05105</name>
</gene>
<dbReference type="InterPro" id="IPR050669">
    <property type="entry name" value="Hemerythrin"/>
</dbReference>
<dbReference type="RefSeq" id="WP_193868262.1">
    <property type="nucleotide sequence ID" value="NZ_JADEWU010000007.1"/>
</dbReference>
<dbReference type="NCBIfam" id="NF033749">
    <property type="entry name" value="bact_hemeryth"/>
    <property type="match status" value="2"/>
</dbReference>
<protein>
    <submittedName>
        <fullName evidence="5">Bacteriohemerythrin</fullName>
    </submittedName>
</protein>
<accession>A0ABR9U818</accession>
<evidence type="ECO:0000313" key="6">
    <source>
        <dbReference type="Proteomes" id="UP000640725"/>
    </source>
</evidence>
<dbReference type="InterPro" id="IPR035938">
    <property type="entry name" value="Hemerythrin-like_sf"/>
</dbReference>
<keyword evidence="3" id="KW-0408">Iron</keyword>
<reference evidence="5 6" key="1">
    <citation type="submission" date="2020-10" db="EMBL/GenBank/DDBJ databases">
        <authorList>
            <person name="Castelo-Branco R."/>
            <person name="Eusebio N."/>
            <person name="Adriana R."/>
            <person name="Vieira A."/>
            <person name="Brugerolle De Fraissinette N."/>
            <person name="Rezende De Castro R."/>
            <person name="Schneider M.P."/>
            <person name="Vasconcelos V."/>
            <person name="Leao P.N."/>
        </authorList>
    </citation>
    <scope>NUCLEOTIDE SEQUENCE [LARGE SCALE GENOMIC DNA]</scope>
    <source>
        <strain evidence="5 6">LEGE 06226</strain>
    </source>
</reference>
<dbReference type="CDD" id="cd12107">
    <property type="entry name" value="Hemerythrin"/>
    <property type="match status" value="2"/>
</dbReference>